<gene>
    <name evidence="3" type="ORF">Z520_00216</name>
</gene>
<reference evidence="3 4" key="1">
    <citation type="submission" date="2015-01" db="EMBL/GenBank/DDBJ databases">
        <title>The Genome Sequence of Fonsecaea multimorphosa CBS 102226.</title>
        <authorList>
            <consortium name="The Broad Institute Genomics Platform"/>
            <person name="Cuomo C."/>
            <person name="de Hoog S."/>
            <person name="Gorbushina A."/>
            <person name="Stielow B."/>
            <person name="Teixiera M."/>
            <person name="Abouelleil A."/>
            <person name="Chapman S.B."/>
            <person name="Priest M."/>
            <person name="Young S.K."/>
            <person name="Wortman J."/>
            <person name="Nusbaum C."/>
            <person name="Birren B."/>
        </authorList>
    </citation>
    <scope>NUCLEOTIDE SEQUENCE [LARGE SCALE GENOMIC DNA]</scope>
    <source>
        <strain evidence="3 4">CBS 102226</strain>
    </source>
</reference>
<accession>A0A0D2KJ63</accession>
<feature type="region of interest" description="Disordered" evidence="1">
    <location>
        <begin position="1"/>
        <end position="25"/>
    </location>
</feature>
<dbReference type="VEuPathDB" id="FungiDB:Z520_00216"/>
<proteinExistence type="predicted"/>
<evidence type="ECO:0000256" key="1">
    <source>
        <dbReference type="SAM" id="MobiDB-lite"/>
    </source>
</evidence>
<dbReference type="AlphaFoldDB" id="A0A0D2KJ63"/>
<dbReference type="RefSeq" id="XP_016637647.1">
    <property type="nucleotide sequence ID" value="XM_016770737.1"/>
</dbReference>
<evidence type="ECO:0000256" key="2">
    <source>
        <dbReference type="SAM" id="Phobius"/>
    </source>
</evidence>
<organism evidence="3 4">
    <name type="scientific">Fonsecaea multimorphosa CBS 102226</name>
    <dbReference type="NCBI Taxonomy" id="1442371"/>
    <lineage>
        <taxon>Eukaryota</taxon>
        <taxon>Fungi</taxon>
        <taxon>Dikarya</taxon>
        <taxon>Ascomycota</taxon>
        <taxon>Pezizomycotina</taxon>
        <taxon>Eurotiomycetes</taxon>
        <taxon>Chaetothyriomycetidae</taxon>
        <taxon>Chaetothyriales</taxon>
        <taxon>Herpotrichiellaceae</taxon>
        <taxon>Fonsecaea</taxon>
    </lineage>
</organism>
<dbReference type="Proteomes" id="UP000053411">
    <property type="component" value="Unassembled WGS sequence"/>
</dbReference>
<sequence length="142" mass="15780">MSPSLPPRPASPRTRTPQNTAVHLPGNRKIRPLVYAIGVAGIVASGAFIGAILKTDRQQEAARKSNPTPNEETGERVEAAEPAIAALGDNKVYLGSLEMLETKRAQLLGQKVALERKLQDFRESQRRRAEEERERKEFGLRR</sequence>
<keyword evidence="2" id="KW-0812">Transmembrane</keyword>
<dbReference type="GeneID" id="27705962"/>
<evidence type="ECO:0000313" key="3">
    <source>
        <dbReference type="EMBL" id="KIY03525.1"/>
    </source>
</evidence>
<feature type="compositionally biased region" description="Pro residues" evidence="1">
    <location>
        <begin position="1"/>
        <end position="10"/>
    </location>
</feature>
<dbReference type="EMBL" id="KN848062">
    <property type="protein sequence ID" value="KIY03525.1"/>
    <property type="molecule type" value="Genomic_DNA"/>
</dbReference>
<feature type="region of interest" description="Disordered" evidence="1">
    <location>
        <begin position="56"/>
        <end position="78"/>
    </location>
</feature>
<dbReference type="OrthoDB" id="4159480at2759"/>
<evidence type="ECO:0000313" key="4">
    <source>
        <dbReference type="Proteomes" id="UP000053411"/>
    </source>
</evidence>
<feature type="transmembrane region" description="Helical" evidence="2">
    <location>
        <begin position="33"/>
        <end position="53"/>
    </location>
</feature>
<name>A0A0D2KJ63_9EURO</name>
<keyword evidence="4" id="KW-1185">Reference proteome</keyword>
<keyword evidence="2" id="KW-1133">Transmembrane helix</keyword>
<feature type="region of interest" description="Disordered" evidence="1">
    <location>
        <begin position="119"/>
        <end position="142"/>
    </location>
</feature>
<protein>
    <submittedName>
        <fullName evidence="3">Uncharacterized protein</fullName>
    </submittedName>
</protein>
<keyword evidence="2" id="KW-0472">Membrane</keyword>